<evidence type="ECO:0000313" key="4">
    <source>
        <dbReference type="Proteomes" id="UP000460221"/>
    </source>
</evidence>
<reference evidence="3 4" key="1">
    <citation type="submission" date="2019-11" db="EMBL/GenBank/DDBJ databases">
        <authorList>
            <person name="Jiang L.-Q."/>
        </authorList>
    </citation>
    <scope>NUCLEOTIDE SEQUENCE [LARGE SCALE GENOMIC DNA]</scope>
    <source>
        <strain evidence="3 4">YIM 132087</strain>
    </source>
</reference>
<keyword evidence="2" id="KW-0472">Membrane</keyword>
<organism evidence="3 4">
    <name type="scientific">Nakamurella alba</name>
    <dbReference type="NCBI Taxonomy" id="2665158"/>
    <lineage>
        <taxon>Bacteria</taxon>
        <taxon>Bacillati</taxon>
        <taxon>Actinomycetota</taxon>
        <taxon>Actinomycetes</taxon>
        <taxon>Nakamurellales</taxon>
        <taxon>Nakamurellaceae</taxon>
        <taxon>Nakamurella</taxon>
    </lineage>
</organism>
<dbReference type="RefSeq" id="WP_154770089.1">
    <property type="nucleotide sequence ID" value="NZ_WLYK01000008.1"/>
</dbReference>
<protein>
    <submittedName>
        <fullName evidence="3">Uncharacterized protein</fullName>
    </submittedName>
</protein>
<proteinExistence type="predicted"/>
<feature type="transmembrane region" description="Helical" evidence="2">
    <location>
        <begin position="6"/>
        <end position="25"/>
    </location>
</feature>
<dbReference type="EMBL" id="WLYK01000008">
    <property type="protein sequence ID" value="MTD16125.1"/>
    <property type="molecule type" value="Genomic_DNA"/>
</dbReference>
<keyword evidence="4" id="KW-1185">Reference proteome</keyword>
<evidence type="ECO:0000313" key="3">
    <source>
        <dbReference type="EMBL" id="MTD16125.1"/>
    </source>
</evidence>
<name>A0A7K1FPQ2_9ACTN</name>
<keyword evidence="2" id="KW-1133">Transmembrane helix</keyword>
<gene>
    <name evidence="3" type="ORF">GIS00_19485</name>
</gene>
<evidence type="ECO:0000256" key="1">
    <source>
        <dbReference type="SAM" id="MobiDB-lite"/>
    </source>
</evidence>
<comment type="caution">
    <text evidence="3">The sequence shown here is derived from an EMBL/GenBank/DDBJ whole genome shotgun (WGS) entry which is preliminary data.</text>
</comment>
<evidence type="ECO:0000256" key="2">
    <source>
        <dbReference type="SAM" id="Phobius"/>
    </source>
</evidence>
<dbReference type="AlphaFoldDB" id="A0A7K1FPQ2"/>
<dbReference type="Proteomes" id="UP000460221">
    <property type="component" value="Unassembled WGS sequence"/>
</dbReference>
<keyword evidence="2" id="KW-0812">Transmembrane</keyword>
<sequence>MDFFYSPGFGGACALLAAVIAFFAAQSSTRQRRRSDEATLLEAARLRQNAERAEAVQRNWDRFTWLVDRAGEIDPALTVGLLARVTDTAEALGDRDLVEFSREFAADLFEGLELEDDAVDATESWTPPGGRADTGDEAGPDSTAHEEARP</sequence>
<feature type="region of interest" description="Disordered" evidence="1">
    <location>
        <begin position="115"/>
        <end position="150"/>
    </location>
</feature>
<accession>A0A7K1FPQ2</accession>